<keyword evidence="3" id="KW-1185">Reference proteome</keyword>
<dbReference type="InterPro" id="IPR012349">
    <property type="entry name" value="Split_barrel_FMN-bd"/>
</dbReference>
<dbReference type="AlphaFoldDB" id="A0A1X6X029"/>
<dbReference type="SUPFAM" id="SSF50475">
    <property type="entry name" value="FMN-binding split barrel"/>
    <property type="match status" value="1"/>
</dbReference>
<dbReference type="Proteomes" id="UP000196581">
    <property type="component" value="Unassembled WGS sequence"/>
</dbReference>
<feature type="domain" description="General stress protein FMN-binding split barrel" evidence="1">
    <location>
        <begin position="9"/>
        <end position="134"/>
    </location>
</feature>
<organism evidence="2 3">
    <name type="scientific">Brevibacterium yomogidense</name>
    <dbReference type="NCBI Taxonomy" id="946573"/>
    <lineage>
        <taxon>Bacteria</taxon>
        <taxon>Bacillati</taxon>
        <taxon>Actinomycetota</taxon>
        <taxon>Actinomycetes</taxon>
        <taxon>Micrococcales</taxon>
        <taxon>Brevibacteriaceae</taxon>
        <taxon>Brevibacterium</taxon>
    </lineage>
</organism>
<evidence type="ECO:0000313" key="3">
    <source>
        <dbReference type="Proteomes" id="UP000196581"/>
    </source>
</evidence>
<proteinExistence type="predicted"/>
<dbReference type="EMBL" id="FWFF01000002">
    <property type="protein sequence ID" value="SLM91802.1"/>
    <property type="molecule type" value="Genomic_DNA"/>
</dbReference>
<gene>
    <name evidence="2" type="ORF">FM105_02800</name>
</gene>
<accession>A0A1X6X029</accession>
<protein>
    <recommendedName>
        <fullName evidence="1">General stress protein FMN-binding split barrel domain-containing protein</fullName>
    </recommendedName>
</protein>
<evidence type="ECO:0000313" key="2">
    <source>
        <dbReference type="EMBL" id="SLM91802.1"/>
    </source>
</evidence>
<sequence length="170" mass="19264">MSVIDRAAVIAQARDVRVCMFHVVDDDIQVASEPRTIIDIDEEDRLWFFAWVPYDQVDDELDTRDVTLTIVDDARWVSILGRATPHHENLEQKLVSWGMDPKIENESRAFRPMLFDVSPSTAHYWSSPGSTPVSISMLPDAAVPLLEPRSPIFGAVRHQLSPLTESEHLT</sequence>
<reference evidence="3" key="1">
    <citation type="submission" date="2017-02" db="EMBL/GenBank/DDBJ databases">
        <authorList>
            <person name="Dridi B."/>
        </authorList>
    </citation>
    <scope>NUCLEOTIDE SEQUENCE [LARGE SCALE GENOMIC DNA]</scope>
    <source>
        <strain evidence="3">B Co 03.10</strain>
    </source>
</reference>
<dbReference type="Gene3D" id="2.30.110.10">
    <property type="entry name" value="Electron Transport, Fmn-binding Protein, Chain A"/>
    <property type="match status" value="1"/>
</dbReference>
<name>A0A1X6X029_9MICO</name>
<dbReference type="Pfam" id="PF16242">
    <property type="entry name" value="Pyrid_ox_like"/>
    <property type="match status" value="1"/>
</dbReference>
<dbReference type="RefSeq" id="WP_087004401.1">
    <property type="nucleotide sequence ID" value="NZ_FWFF01000002.1"/>
</dbReference>
<evidence type="ECO:0000259" key="1">
    <source>
        <dbReference type="Pfam" id="PF16242"/>
    </source>
</evidence>
<dbReference type="InterPro" id="IPR038725">
    <property type="entry name" value="YdaG_split_barrel_FMN-bd"/>
</dbReference>